<proteinExistence type="predicted"/>
<accession>A0A9P6DC05</accession>
<protein>
    <submittedName>
        <fullName evidence="1">Uncharacterized protein</fullName>
    </submittedName>
</protein>
<gene>
    <name evidence="1" type="ORF">BDN71DRAFT_1426716</name>
</gene>
<name>A0A9P6DC05_PLEER</name>
<comment type="caution">
    <text evidence="1">The sequence shown here is derived from an EMBL/GenBank/DDBJ whole genome shotgun (WGS) entry which is preliminary data.</text>
</comment>
<sequence length="175" mass="19703">MGTKAKIKQLNPMHPPMMGDGNVDTTVLWDWFNKAENFFHLKSIALENKAISVAYGMSSVYTIRWFFLNDELLHNTLEANMDRELAQECNHENLVSIISLRDWLDEVKHLDKRKHQCVEEITCSHINFRPTTATRLPVPGAAVSSALSSTFVPISKLLQTEHKLLSANGSSGPVI</sequence>
<dbReference type="OrthoDB" id="2369050at2759"/>
<dbReference type="EMBL" id="MU154524">
    <property type="protein sequence ID" value="KAF9501051.1"/>
    <property type="molecule type" value="Genomic_DNA"/>
</dbReference>
<dbReference type="Proteomes" id="UP000807025">
    <property type="component" value="Unassembled WGS sequence"/>
</dbReference>
<evidence type="ECO:0000313" key="2">
    <source>
        <dbReference type="Proteomes" id="UP000807025"/>
    </source>
</evidence>
<organism evidence="1 2">
    <name type="scientific">Pleurotus eryngii</name>
    <name type="common">Boletus of the steppes</name>
    <dbReference type="NCBI Taxonomy" id="5323"/>
    <lineage>
        <taxon>Eukaryota</taxon>
        <taxon>Fungi</taxon>
        <taxon>Dikarya</taxon>
        <taxon>Basidiomycota</taxon>
        <taxon>Agaricomycotina</taxon>
        <taxon>Agaricomycetes</taxon>
        <taxon>Agaricomycetidae</taxon>
        <taxon>Agaricales</taxon>
        <taxon>Pleurotineae</taxon>
        <taxon>Pleurotaceae</taxon>
        <taxon>Pleurotus</taxon>
    </lineage>
</organism>
<dbReference type="AlphaFoldDB" id="A0A9P6DC05"/>
<evidence type="ECO:0000313" key="1">
    <source>
        <dbReference type="EMBL" id="KAF9501051.1"/>
    </source>
</evidence>
<keyword evidence="2" id="KW-1185">Reference proteome</keyword>
<reference evidence="1" key="1">
    <citation type="submission" date="2020-11" db="EMBL/GenBank/DDBJ databases">
        <authorList>
            <consortium name="DOE Joint Genome Institute"/>
            <person name="Ahrendt S."/>
            <person name="Riley R."/>
            <person name="Andreopoulos W."/>
            <person name="Labutti K."/>
            <person name="Pangilinan J."/>
            <person name="Ruiz-Duenas F.J."/>
            <person name="Barrasa J.M."/>
            <person name="Sanchez-Garcia M."/>
            <person name="Camarero S."/>
            <person name="Miyauchi S."/>
            <person name="Serrano A."/>
            <person name="Linde D."/>
            <person name="Babiker R."/>
            <person name="Drula E."/>
            <person name="Ayuso-Fernandez I."/>
            <person name="Pacheco R."/>
            <person name="Padilla G."/>
            <person name="Ferreira P."/>
            <person name="Barriuso J."/>
            <person name="Kellner H."/>
            <person name="Castanera R."/>
            <person name="Alfaro M."/>
            <person name="Ramirez L."/>
            <person name="Pisabarro A.G."/>
            <person name="Kuo A."/>
            <person name="Tritt A."/>
            <person name="Lipzen A."/>
            <person name="He G."/>
            <person name="Yan M."/>
            <person name="Ng V."/>
            <person name="Cullen D."/>
            <person name="Martin F."/>
            <person name="Rosso M.-N."/>
            <person name="Henrissat B."/>
            <person name="Hibbett D."/>
            <person name="Martinez A.T."/>
            <person name="Grigoriev I.V."/>
        </authorList>
    </citation>
    <scope>NUCLEOTIDE SEQUENCE</scope>
    <source>
        <strain evidence="1">ATCC 90797</strain>
    </source>
</reference>